<dbReference type="AlphaFoldDB" id="A0AA37SNM9"/>
<evidence type="ECO:0000256" key="2">
    <source>
        <dbReference type="ARBA" id="ARBA00022827"/>
    </source>
</evidence>
<reference evidence="5" key="2">
    <citation type="submission" date="2023-01" db="EMBL/GenBank/DDBJ databases">
        <title>Draft genome sequence of Portibacter lacus strain NBRC 108769.</title>
        <authorList>
            <person name="Sun Q."/>
            <person name="Mori K."/>
        </authorList>
    </citation>
    <scope>NUCLEOTIDE SEQUENCE</scope>
    <source>
        <strain evidence="5">NBRC 108769</strain>
    </source>
</reference>
<gene>
    <name evidence="5" type="ORF">GCM10007940_25410</name>
</gene>
<dbReference type="SUPFAM" id="SSF55447">
    <property type="entry name" value="CO dehydrogenase flavoprotein C-terminal domain-like"/>
    <property type="match status" value="1"/>
</dbReference>
<evidence type="ECO:0000313" key="6">
    <source>
        <dbReference type="Proteomes" id="UP001156666"/>
    </source>
</evidence>
<name>A0AA37SNM9_9BACT</name>
<dbReference type="SMART" id="SM01092">
    <property type="entry name" value="CO_deh_flav_C"/>
    <property type="match status" value="1"/>
</dbReference>
<keyword evidence="2" id="KW-0274">FAD</keyword>
<dbReference type="SUPFAM" id="SSF56176">
    <property type="entry name" value="FAD-binding/transporter-associated domain-like"/>
    <property type="match status" value="1"/>
</dbReference>
<dbReference type="Proteomes" id="UP001156666">
    <property type="component" value="Unassembled WGS sequence"/>
</dbReference>
<comment type="caution">
    <text evidence="5">The sequence shown here is derived from an EMBL/GenBank/DDBJ whole genome shotgun (WGS) entry which is preliminary data.</text>
</comment>
<organism evidence="5 6">
    <name type="scientific">Portibacter lacus</name>
    <dbReference type="NCBI Taxonomy" id="1099794"/>
    <lineage>
        <taxon>Bacteria</taxon>
        <taxon>Pseudomonadati</taxon>
        <taxon>Bacteroidota</taxon>
        <taxon>Saprospiria</taxon>
        <taxon>Saprospirales</taxon>
        <taxon>Haliscomenobacteraceae</taxon>
        <taxon>Portibacter</taxon>
    </lineage>
</organism>
<reference evidence="5" key="1">
    <citation type="journal article" date="2014" name="Int. J. Syst. Evol. Microbiol.">
        <title>Complete genome sequence of Corynebacterium casei LMG S-19264T (=DSM 44701T), isolated from a smear-ripened cheese.</title>
        <authorList>
            <consortium name="US DOE Joint Genome Institute (JGI-PGF)"/>
            <person name="Walter F."/>
            <person name="Albersmeier A."/>
            <person name="Kalinowski J."/>
            <person name="Ruckert C."/>
        </authorList>
    </citation>
    <scope>NUCLEOTIDE SEQUENCE</scope>
    <source>
        <strain evidence="5">NBRC 108769</strain>
    </source>
</reference>
<evidence type="ECO:0000313" key="5">
    <source>
        <dbReference type="EMBL" id="GLR17926.1"/>
    </source>
</evidence>
<dbReference type="InterPro" id="IPR036318">
    <property type="entry name" value="FAD-bd_PCMH-like_sf"/>
</dbReference>
<evidence type="ECO:0000256" key="1">
    <source>
        <dbReference type="ARBA" id="ARBA00022630"/>
    </source>
</evidence>
<dbReference type="PANTHER" id="PTHR42659:SF2">
    <property type="entry name" value="XANTHINE DEHYDROGENASE SUBUNIT C-RELATED"/>
    <property type="match status" value="1"/>
</dbReference>
<keyword evidence="6" id="KW-1185">Reference proteome</keyword>
<dbReference type="InterPro" id="IPR016167">
    <property type="entry name" value="FAD-bd_PCMH_sub1"/>
</dbReference>
<sequence length="279" mass="29533">MIPASFEYKKANSIQEALAMLGEDDKILAGGHSLVPAMKLRLNMPEALVDISKIEAIQEIRNNDQTITIGAGATHASISRNEDLKKHAPMVAEVAGMIGDIQVRNRGTIGGSIAHADPSADWPAVLLAADAKIVIASANGNREVDVDQFFKGFYETALNDNEIITSIKIPKSAANANSCYMKFVQPASRFAIVGCAAAIAKDNGTVSAARIAFTGVSDSAYRAKEIENALKGGDLSADHIETACAGATAGVDVMSDHFASEKYRAHLACVYAKRAISRL</sequence>
<dbReference type="Gene3D" id="3.30.465.10">
    <property type="match status" value="1"/>
</dbReference>
<dbReference type="EMBL" id="BSOH01000014">
    <property type="protein sequence ID" value="GLR17926.1"/>
    <property type="molecule type" value="Genomic_DNA"/>
</dbReference>
<dbReference type="PROSITE" id="PS51387">
    <property type="entry name" value="FAD_PCMH"/>
    <property type="match status" value="1"/>
</dbReference>
<protein>
    <submittedName>
        <fullName evidence="5">Carbon monoxide dehydrogenase</fullName>
    </submittedName>
</protein>
<dbReference type="PANTHER" id="PTHR42659">
    <property type="entry name" value="XANTHINE DEHYDROGENASE SUBUNIT C-RELATED"/>
    <property type="match status" value="1"/>
</dbReference>
<evidence type="ECO:0000259" key="4">
    <source>
        <dbReference type="PROSITE" id="PS51387"/>
    </source>
</evidence>
<dbReference type="Gene3D" id="3.30.43.10">
    <property type="entry name" value="Uridine Diphospho-n-acetylenolpyruvylglucosamine Reductase, domain 2"/>
    <property type="match status" value="1"/>
</dbReference>
<dbReference type="RefSeq" id="WP_235291603.1">
    <property type="nucleotide sequence ID" value="NZ_BSOH01000014.1"/>
</dbReference>
<keyword evidence="1" id="KW-0285">Flavoprotein</keyword>
<evidence type="ECO:0000256" key="3">
    <source>
        <dbReference type="ARBA" id="ARBA00023002"/>
    </source>
</evidence>
<dbReference type="InterPro" id="IPR051312">
    <property type="entry name" value="Diverse_Substr_Oxidored"/>
</dbReference>
<dbReference type="Pfam" id="PF00941">
    <property type="entry name" value="FAD_binding_5"/>
    <property type="match status" value="1"/>
</dbReference>
<accession>A0AA37SNM9</accession>
<proteinExistence type="predicted"/>
<dbReference type="GO" id="GO:0016491">
    <property type="term" value="F:oxidoreductase activity"/>
    <property type="evidence" value="ECO:0007669"/>
    <property type="project" value="UniProtKB-KW"/>
</dbReference>
<dbReference type="FunFam" id="3.30.465.10:FF:000017">
    <property type="entry name" value="Xanthine dehydrogenase, FAD binding subunit"/>
    <property type="match status" value="1"/>
</dbReference>
<dbReference type="Pfam" id="PF03450">
    <property type="entry name" value="CO_deh_flav_C"/>
    <property type="match status" value="1"/>
</dbReference>
<dbReference type="Gene3D" id="3.30.390.50">
    <property type="entry name" value="CO dehydrogenase flavoprotein, C-terminal domain"/>
    <property type="match status" value="1"/>
</dbReference>
<dbReference type="InterPro" id="IPR005107">
    <property type="entry name" value="CO_DH_flav_C"/>
</dbReference>
<dbReference type="InterPro" id="IPR016166">
    <property type="entry name" value="FAD-bd_PCMH"/>
</dbReference>
<dbReference type="GO" id="GO:0071949">
    <property type="term" value="F:FAD binding"/>
    <property type="evidence" value="ECO:0007669"/>
    <property type="project" value="InterPro"/>
</dbReference>
<dbReference type="InterPro" id="IPR016169">
    <property type="entry name" value="FAD-bd_PCMH_sub2"/>
</dbReference>
<dbReference type="InterPro" id="IPR036683">
    <property type="entry name" value="CO_DH_flav_C_dom_sf"/>
</dbReference>
<dbReference type="InterPro" id="IPR002346">
    <property type="entry name" value="Mopterin_DH_FAD-bd"/>
</dbReference>
<feature type="domain" description="FAD-binding PCMH-type" evidence="4">
    <location>
        <begin position="1"/>
        <end position="174"/>
    </location>
</feature>
<keyword evidence="3" id="KW-0560">Oxidoreductase</keyword>